<keyword evidence="3 5" id="KW-0418">Kinase</keyword>
<dbReference type="InterPro" id="IPR000890">
    <property type="entry name" value="Aliphatic_acid_kin_short-chain"/>
</dbReference>
<dbReference type="GO" id="GO:0008776">
    <property type="term" value="F:acetate kinase activity"/>
    <property type="evidence" value="ECO:0007669"/>
    <property type="project" value="UniProtKB-EC"/>
</dbReference>
<dbReference type="Pfam" id="PF00871">
    <property type="entry name" value="Acetate_kinase"/>
    <property type="match status" value="1"/>
</dbReference>
<reference evidence="5" key="1">
    <citation type="submission" date="2018-06" db="EMBL/GenBank/DDBJ databases">
        <authorList>
            <person name="Zhirakovskaya E."/>
        </authorList>
    </citation>
    <scope>NUCLEOTIDE SEQUENCE</scope>
</reference>
<evidence type="ECO:0000313" key="5">
    <source>
        <dbReference type="EMBL" id="VAW76401.1"/>
    </source>
</evidence>
<evidence type="ECO:0000256" key="1">
    <source>
        <dbReference type="ARBA" id="ARBA00022679"/>
    </source>
</evidence>
<organism evidence="5">
    <name type="scientific">hydrothermal vent metagenome</name>
    <dbReference type="NCBI Taxonomy" id="652676"/>
    <lineage>
        <taxon>unclassified sequences</taxon>
        <taxon>metagenomes</taxon>
        <taxon>ecological metagenomes</taxon>
    </lineage>
</organism>
<evidence type="ECO:0000256" key="2">
    <source>
        <dbReference type="ARBA" id="ARBA00022741"/>
    </source>
</evidence>
<dbReference type="PRINTS" id="PR00471">
    <property type="entry name" value="ACETATEKNASE"/>
</dbReference>
<dbReference type="PIRSF" id="PIRSF000722">
    <property type="entry name" value="Acetate_prop_kin"/>
    <property type="match status" value="1"/>
</dbReference>
<keyword evidence="4" id="KW-0067">ATP-binding</keyword>
<dbReference type="SUPFAM" id="SSF53067">
    <property type="entry name" value="Actin-like ATPase domain"/>
    <property type="match status" value="2"/>
</dbReference>
<dbReference type="GO" id="GO:0005524">
    <property type="term" value="F:ATP binding"/>
    <property type="evidence" value="ECO:0007669"/>
    <property type="project" value="UniProtKB-KW"/>
</dbReference>
<keyword evidence="1 5" id="KW-0808">Transferase</keyword>
<evidence type="ECO:0000256" key="3">
    <source>
        <dbReference type="ARBA" id="ARBA00022777"/>
    </source>
</evidence>
<dbReference type="InterPro" id="IPR023865">
    <property type="entry name" value="Aliphatic_acid_kinase_CS"/>
</dbReference>
<dbReference type="PANTHER" id="PTHR21060">
    <property type="entry name" value="ACETATE KINASE"/>
    <property type="match status" value="1"/>
</dbReference>
<keyword evidence="2" id="KW-0547">Nucleotide-binding</keyword>
<gene>
    <name evidence="5" type="ORF">MNBD_GAMMA13-1138</name>
</gene>
<sequence>MIKVLVINSGSSSIKYQLFDMSDSTVLVSGAVERIGEAESLHWQRLHGGDSVAEKHSEQAIADHREALARIGTLLRESGALTALSELSAIGHRIVHGGESFREPTRITAVVVEQIRQMIPLAPLHNPANLMGIEIALQYAPDTPQVAVFDTAFHHSIPEHAWRYALPDHLYTEWGIRRYGFHGTSHGYVAKQAASSLGKPLESLNLITLHLGNGASAAAIAQGQSVDTSMGMTPLEGLVMGTRCGDIDPAIPFYLGRASAMDNTEIESLLNKESGLKGICGSNDMREVIRLADAGDAQARLALDMYCYRIKKYIGAYYAVLGKLDAIVFTGGIGENAAWVREQCCAGLEALGIVLDRDKNIAVNNKAFDIHGDAASVNLLVIPTNEELEIALQTVSCIYGLN</sequence>
<proteinExistence type="inferred from homology"/>
<dbReference type="NCBIfam" id="TIGR00016">
    <property type="entry name" value="ackA"/>
    <property type="match status" value="1"/>
</dbReference>
<dbReference type="Gene3D" id="3.30.420.40">
    <property type="match status" value="2"/>
</dbReference>
<dbReference type="InterPro" id="IPR004372">
    <property type="entry name" value="Ac/propionate_kinase"/>
</dbReference>
<dbReference type="EC" id="2.7.2.1" evidence="5"/>
<dbReference type="InterPro" id="IPR043129">
    <property type="entry name" value="ATPase_NBD"/>
</dbReference>
<dbReference type="GO" id="GO:0006083">
    <property type="term" value="P:acetate metabolic process"/>
    <property type="evidence" value="ECO:0007669"/>
    <property type="project" value="TreeGrafter"/>
</dbReference>
<dbReference type="PROSITE" id="PS01075">
    <property type="entry name" value="ACETATE_KINASE_1"/>
    <property type="match status" value="1"/>
</dbReference>
<dbReference type="CDD" id="cd24010">
    <property type="entry name" value="ASKHA_NBD_AcK_PK"/>
    <property type="match status" value="1"/>
</dbReference>
<dbReference type="HAMAP" id="MF_00020">
    <property type="entry name" value="Acetate_kinase"/>
    <property type="match status" value="1"/>
</dbReference>
<evidence type="ECO:0000256" key="4">
    <source>
        <dbReference type="ARBA" id="ARBA00022840"/>
    </source>
</evidence>
<dbReference type="AlphaFoldDB" id="A0A3B0Y9Y3"/>
<name>A0A3B0Y9Y3_9ZZZZ</name>
<dbReference type="PROSITE" id="PS01076">
    <property type="entry name" value="ACETATE_KINASE_2"/>
    <property type="match status" value="1"/>
</dbReference>
<accession>A0A3B0Y9Y3</accession>
<dbReference type="EMBL" id="UOFK01000094">
    <property type="protein sequence ID" value="VAW76401.1"/>
    <property type="molecule type" value="Genomic_DNA"/>
</dbReference>
<dbReference type="PANTHER" id="PTHR21060:SF15">
    <property type="entry name" value="ACETATE KINASE-RELATED"/>
    <property type="match status" value="1"/>
</dbReference>
<protein>
    <submittedName>
        <fullName evidence="5">Acetate kinase</fullName>
        <ecNumber evidence="5">2.7.2.1</ecNumber>
    </submittedName>
</protein>